<evidence type="ECO:0000256" key="3">
    <source>
        <dbReference type="PROSITE-ProRule" id="PRU00339"/>
    </source>
</evidence>
<evidence type="ECO:0000256" key="1">
    <source>
        <dbReference type="ARBA" id="ARBA00022737"/>
    </source>
</evidence>
<evidence type="ECO:0000256" key="2">
    <source>
        <dbReference type="ARBA" id="ARBA00022803"/>
    </source>
</evidence>
<feature type="repeat" description="TPR" evidence="3">
    <location>
        <begin position="297"/>
        <end position="330"/>
    </location>
</feature>
<dbReference type="InterPro" id="IPR024983">
    <property type="entry name" value="CHAT_dom"/>
</dbReference>
<dbReference type="Pfam" id="PF12770">
    <property type="entry name" value="CHAT"/>
    <property type="match status" value="1"/>
</dbReference>
<dbReference type="RefSeq" id="WP_193869375.1">
    <property type="nucleotide sequence ID" value="NZ_JADEWU010000021.1"/>
</dbReference>
<feature type="repeat" description="TPR" evidence="3">
    <location>
        <begin position="365"/>
        <end position="398"/>
    </location>
</feature>
<dbReference type="PANTHER" id="PTHR44858:SF1">
    <property type="entry name" value="UDP-N-ACETYLGLUCOSAMINE--PEPTIDE N-ACETYLGLUCOSAMINYLTRANSFERASE SPINDLY-RELATED"/>
    <property type="match status" value="1"/>
</dbReference>
<dbReference type="PROSITE" id="PS50293">
    <property type="entry name" value="TPR_REGION"/>
    <property type="match status" value="5"/>
</dbReference>
<dbReference type="InterPro" id="IPR011990">
    <property type="entry name" value="TPR-like_helical_dom_sf"/>
</dbReference>
<organism evidence="5 6">
    <name type="scientific">Planktothrix mougeotii LEGE 06226</name>
    <dbReference type="NCBI Taxonomy" id="1828728"/>
    <lineage>
        <taxon>Bacteria</taxon>
        <taxon>Bacillati</taxon>
        <taxon>Cyanobacteriota</taxon>
        <taxon>Cyanophyceae</taxon>
        <taxon>Oscillatoriophycideae</taxon>
        <taxon>Oscillatoriales</taxon>
        <taxon>Microcoleaceae</taxon>
        <taxon>Planktothrix</taxon>
    </lineage>
</organism>
<dbReference type="Proteomes" id="UP000640725">
    <property type="component" value="Unassembled WGS sequence"/>
</dbReference>
<name>A0ABR9UBL3_9CYAN</name>
<evidence type="ECO:0000313" key="6">
    <source>
        <dbReference type="Proteomes" id="UP000640725"/>
    </source>
</evidence>
<dbReference type="PANTHER" id="PTHR44858">
    <property type="entry name" value="TETRATRICOPEPTIDE REPEAT PROTEIN 6"/>
    <property type="match status" value="1"/>
</dbReference>
<dbReference type="Gene3D" id="1.25.40.10">
    <property type="entry name" value="Tetratricopeptide repeat domain"/>
    <property type="match status" value="4"/>
</dbReference>
<dbReference type="InterPro" id="IPR019734">
    <property type="entry name" value="TPR_rpt"/>
</dbReference>
<comment type="caution">
    <text evidence="5">The sequence shown here is derived from an EMBL/GenBank/DDBJ whole genome shotgun (WGS) entry which is preliminary data.</text>
</comment>
<feature type="repeat" description="TPR" evidence="3">
    <location>
        <begin position="331"/>
        <end position="364"/>
    </location>
</feature>
<dbReference type="EMBL" id="JADEWU010000021">
    <property type="protein sequence ID" value="MBE9143844.1"/>
    <property type="molecule type" value="Genomic_DNA"/>
</dbReference>
<gene>
    <name evidence="5" type="ORF">IQ236_11510</name>
</gene>
<evidence type="ECO:0000259" key="4">
    <source>
        <dbReference type="Pfam" id="PF12770"/>
    </source>
</evidence>
<proteinExistence type="predicted"/>
<feature type="repeat" description="TPR" evidence="3">
    <location>
        <begin position="142"/>
        <end position="175"/>
    </location>
</feature>
<dbReference type="SMART" id="SM00028">
    <property type="entry name" value="TPR"/>
    <property type="match status" value="8"/>
</dbReference>
<feature type="repeat" description="TPR" evidence="3">
    <location>
        <begin position="263"/>
        <end position="296"/>
    </location>
</feature>
<dbReference type="SUPFAM" id="SSF48452">
    <property type="entry name" value="TPR-like"/>
    <property type="match status" value="2"/>
</dbReference>
<evidence type="ECO:0000313" key="5">
    <source>
        <dbReference type="EMBL" id="MBE9143844.1"/>
    </source>
</evidence>
<feature type="domain" description="CHAT" evidence="4">
    <location>
        <begin position="696"/>
        <end position="1010"/>
    </location>
</feature>
<feature type="repeat" description="TPR" evidence="3">
    <location>
        <begin position="194"/>
        <end position="227"/>
    </location>
</feature>
<dbReference type="Pfam" id="PF13414">
    <property type="entry name" value="TPR_11"/>
    <property type="match status" value="1"/>
</dbReference>
<reference evidence="5 6" key="1">
    <citation type="submission" date="2020-10" db="EMBL/GenBank/DDBJ databases">
        <authorList>
            <person name="Castelo-Branco R."/>
            <person name="Eusebio N."/>
            <person name="Adriana R."/>
            <person name="Vieira A."/>
            <person name="Brugerolle De Fraissinette N."/>
            <person name="Rezende De Castro R."/>
            <person name="Schneider M.P."/>
            <person name="Vasconcelos V."/>
            <person name="Leao P.N."/>
        </authorList>
    </citation>
    <scope>NUCLEOTIDE SEQUENCE [LARGE SCALE GENOMIC DNA]</scope>
    <source>
        <strain evidence="5 6">LEGE 06226</strain>
    </source>
</reference>
<protein>
    <submittedName>
        <fullName evidence="5">Tetratricopeptide repeat protein</fullName>
    </submittedName>
</protein>
<dbReference type="PROSITE" id="PS50005">
    <property type="entry name" value="TPR"/>
    <property type="match status" value="7"/>
</dbReference>
<accession>A0ABR9UBL3</accession>
<feature type="repeat" description="TPR" evidence="3">
    <location>
        <begin position="229"/>
        <end position="262"/>
    </location>
</feature>
<keyword evidence="6" id="KW-1185">Reference proteome</keyword>
<sequence>MLQRIIRFFKQLLQRLLNRQPPPPPPSNPVHPNRSDTEYEGLFLQLLERVHQGASRGEVKGWLMGNQLKQGEFVAWLEGFGQRIADNPTPQEELARRMVLLGNLESGELGIVAGRIGREILEGISSRSDSELTVNSLEQDSNNFWLDQSLEQVRLGDFNKALSYFKKAIQLQPDDTNTTEVILSPTLEFKPDGYEAWNNRGVDLADLGRFEEAIDCYNKALKFKPDGYEAWLNRGAILCDRLGKYQEAIYSFEKALEFKPDLHEAWHNRGVALKHLGRFKEAINSYKKALEFKPDYHEAWFGRGIALAELGRLEEAIDSHDKALEFKPDYHEAWYSRGNALRDLGRLEEAIDSYDKALEFKPDLHEAWCNRGTALYKLGRFEEAINSYDKALEFKPDLHEAWLNRGIAAGISSHPNPFLTSFSQIVAKHRELNQRGYLGEITCCEIGLTYVKKDKQPEGWGLLHYVMGRAHYFEGRRQKVRDYYNKAIKSYDTALTVLTANNFLESYLKVLRDYIKVLWESGKTEKAEELQREATDGLRRLIEETPSNYKKQQLSLEFFGFNQLTVDLAVKSGDFIKGLELAEAGKNTCLGWMLLGWSDDIPKFSYGEMRQFLQTCHSGKKTAIVYWHLSPIALTTFILKPDNPELEVIQQPSIQTLNDFEDWLTDWNKSYQEYREKTPDNDRLSRDWRQNMIPNLRALKEILRIDEIIEKLDKINHVILVPHRDLHYLPLESLFSLGNSAPPSFSLTRLPSLKIGQNLQSTPRIPANQTLLNIENPPSIIQAGEGNKKRLMPLPVADIESEFVSLRFDHPTRLSEEETTLEKVSQGLKQNYQVLHFAGHGNYNTNDPKSSMLFLKGSDRLTLEEIIQPNYCLNSYQLVCLAACETAVAGNQTILSEYVGLASGFLMQQVDHVLGTLWAVESLTCSLFVIEFYYRWQVLKLSKTEAFTQTQTWLKTATHQELKDWCEARIAELPHFGELLKSKVDGLLAKIEQNPPLQHPYYWAAFILSGYERF</sequence>
<dbReference type="Pfam" id="PF00515">
    <property type="entry name" value="TPR_1"/>
    <property type="match status" value="3"/>
</dbReference>
<dbReference type="InterPro" id="IPR050498">
    <property type="entry name" value="Ycf3"/>
</dbReference>
<dbReference type="Pfam" id="PF13181">
    <property type="entry name" value="TPR_8"/>
    <property type="match status" value="2"/>
</dbReference>
<keyword evidence="1" id="KW-0677">Repeat</keyword>
<keyword evidence="2 3" id="KW-0802">TPR repeat</keyword>